<keyword evidence="3" id="KW-1185">Reference proteome</keyword>
<reference evidence="2 3" key="1">
    <citation type="submission" date="2020-07" db="EMBL/GenBank/DDBJ databases">
        <title>Sequencing the genomes of 1000 actinobacteria strains.</title>
        <authorList>
            <person name="Klenk H.-P."/>
        </authorList>
    </citation>
    <scope>NUCLEOTIDE SEQUENCE [LARGE SCALE GENOMIC DNA]</scope>
    <source>
        <strain evidence="2 3">DSM 44065</strain>
    </source>
</reference>
<dbReference type="AlphaFoldDB" id="A0A853AGW6"/>
<dbReference type="Pfam" id="PF17885">
    <property type="entry name" value="Smoa_sbd"/>
    <property type="match status" value="1"/>
</dbReference>
<organism evidence="2 3">
    <name type="scientific">Saccharopolyspora hordei</name>
    <dbReference type="NCBI Taxonomy" id="1838"/>
    <lineage>
        <taxon>Bacteria</taxon>
        <taxon>Bacillati</taxon>
        <taxon>Actinomycetota</taxon>
        <taxon>Actinomycetes</taxon>
        <taxon>Pseudonocardiales</taxon>
        <taxon>Pseudonocardiaceae</taxon>
        <taxon>Saccharopolyspora</taxon>
    </lineage>
</organism>
<protein>
    <recommendedName>
        <fullName evidence="1">Styrene monooxygenase StyA putative substrate binding domain-containing protein</fullName>
    </recommendedName>
</protein>
<evidence type="ECO:0000259" key="1">
    <source>
        <dbReference type="Pfam" id="PF17885"/>
    </source>
</evidence>
<feature type="domain" description="Styrene monooxygenase StyA putative substrate binding" evidence="1">
    <location>
        <begin position="146"/>
        <end position="254"/>
    </location>
</feature>
<dbReference type="InterPro" id="IPR036188">
    <property type="entry name" value="FAD/NAD-bd_sf"/>
</dbReference>
<sequence>MRKVLVVGAGQAGLQLALGLQARQYEVTVVSARTPEQVRGGRVMSTQALFGTAVATERAHGLALWDAEAPPITGLRKTIAEPGEGRLLDWWAEFSRPGQSVDQRVKLARWLELFAERGGTVEHRALTPSELDAVAPRYDLAVVATGTGELGRIFERDPRHSPYTAPQRALAVAYVRGAADPSPDAGLLRAHSVSGVGDVFVIPGWTSGGPCDVLLFEGVLGGPLDCWSDRPGAEQQWTRMRQLLREHLPAEHERFAEAELTDDRATLVGAVTPVVRTPVAELPSGTAVLGMGDAVVTNDPITGQGANLANRCAETYLDSVLARGEQPFDRAWMRQTFHRFWQHAQHVVTWTNAALGPPPPHVQRIMAAAAEHPEVRHRFADAFDDPSDLRTWFLDPDGADEYLRSVA</sequence>
<gene>
    <name evidence="2" type="ORF">HNR68_002452</name>
</gene>
<dbReference type="Gene3D" id="3.50.50.60">
    <property type="entry name" value="FAD/NAD(P)-binding domain"/>
    <property type="match status" value="3"/>
</dbReference>
<dbReference type="PRINTS" id="PR00420">
    <property type="entry name" value="RNGMNOXGNASE"/>
</dbReference>
<dbReference type="InterPro" id="IPR041654">
    <property type="entry name" value="StyA_sbd"/>
</dbReference>
<evidence type="ECO:0000313" key="3">
    <source>
        <dbReference type="Proteomes" id="UP000587002"/>
    </source>
</evidence>
<name>A0A853AGW6_9PSEU</name>
<proteinExistence type="predicted"/>
<dbReference type="SUPFAM" id="SSF51905">
    <property type="entry name" value="FAD/NAD(P)-binding domain"/>
    <property type="match status" value="1"/>
</dbReference>
<accession>A0A853AGW6</accession>
<comment type="caution">
    <text evidence="2">The sequence shown here is derived from an EMBL/GenBank/DDBJ whole genome shotgun (WGS) entry which is preliminary data.</text>
</comment>
<evidence type="ECO:0000313" key="2">
    <source>
        <dbReference type="EMBL" id="NYI83822.1"/>
    </source>
</evidence>
<dbReference type="EMBL" id="JACCFJ010000001">
    <property type="protein sequence ID" value="NYI83822.1"/>
    <property type="molecule type" value="Genomic_DNA"/>
</dbReference>
<dbReference type="Proteomes" id="UP000587002">
    <property type="component" value="Unassembled WGS sequence"/>
</dbReference>
<dbReference type="RefSeq" id="WP_179720559.1">
    <property type="nucleotide sequence ID" value="NZ_BAABFH010000001.1"/>
</dbReference>